<evidence type="ECO:0008006" key="6">
    <source>
        <dbReference type="Google" id="ProtNLM"/>
    </source>
</evidence>
<accession>A0A948THH2</accession>
<name>A0A948THH2_9GAMM</name>
<feature type="transmembrane region" description="Helical" evidence="2">
    <location>
        <begin position="76"/>
        <end position="95"/>
    </location>
</feature>
<feature type="transmembrane region" description="Helical" evidence="2">
    <location>
        <begin position="50"/>
        <end position="69"/>
    </location>
</feature>
<evidence type="ECO:0000256" key="1">
    <source>
        <dbReference type="SAM" id="Coils"/>
    </source>
</evidence>
<dbReference type="EMBL" id="JAHLFE010000163">
    <property type="protein sequence ID" value="MBU3844763.1"/>
    <property type="molecule type" value="Genomic_DNA"/>
</dbReference>
<protein>
    <recommendedName>
        <fullName evidence="6">Lipoprotein</fullName>
    </recommendedName>
</protein>
<evidence type="ECO:0000313" key="5">
    <source>
        <dbReference type="Proteomes" id="UP000733611"/>
    </source>
</evidence>
<reference evidence="4" key="2">
    <citation type="submission" date="2021-04" db="EMBL/GenBank/DDBJ databases">
        <authorList>
            <person name="Gilroy R."/>
        </authorList>
    </citation>
    <scope>NUCLEOTIDE SEQUENCE</scope>
    <source>
        <strain evidence="4">378</strain>
    </source>
</reference>
<gene>
    <name evidence="4" type="ORF">H9847_07865</name>
</gene>
<keyword evidence="2" id="KW-0472">Membrane</keyword>
<evidence type="ECO:0000313" key="4">
    <source>
        <dbReference type="EMBL" id="MBU3844763.1"/>
    </source>
</evidence>
<reference evidence="4" key="1">
    <citation type="journal article" date="2021" name="PeerJ">
        <title>Extensive microbial diversity within the chicken gut microbiome revealed by metagenomics and culture.</title>
        <authorList>
            <person name="Gilroy R."/>
            <person name="Ravi A."/>
            <person name="Getino M."/>
            <person name="Pursley I."/>
            <person name="Horton D.L."/>
            <person name="Alikhan N.F."/>
            <person name="Baker D."/>
            <person name="Gharbi K."/>
            <person name="Hall N."/>
            <person name="Watson M."/>
            <person name="Adriaenssens E.M."/>
            <person name="Foster-Nyarko E."/>
            <person name="Jarju S."/>
            <person name="Secka A."/>
            <person name="Antonio M."/>
            <person name="Oren A."/>
            <person name="Chaudhuri R.R."/>
            <person name="La Ragione R."/>
            <person name="Hildebrand F."/>
            <person name="Pallen M.J."/>
        </authorList>
    </citation>
    <scope>NUCLEOTIDE SEQUENCE</scope>
    <source>
        <strain evidence="4">378</strain>
    </source>
</reference>
<keyword evidence="2" id="KW-1133">Transmembrane helix</keyword>
<evidence type="ECO:0000256" key="2">
    <source>
        <dbReference type="SAM" id="Phobius"/>
    </source>
</evidence>
<feature type="coiled-coil region" evidence="1">
    <location>
        <begin position="200"/>
        <end position="234"/>
    </location>
</feature>
<comment type="caution">
    <text evidence="4">The sequence shown here is derived from an EMBL/GenBank/DDBJ whole genome shotgun (WGS) entry which is preliminary data.</text>
</comment>
<proteinExistence type="predicted"/>
<keyword evidence="3" id="KW-0732">Signal</keyword>
<keyword evidence="1" id="KW-0175">Coiled coil</keyword>
<feature type="signal peptide" evidence="3">
    <location>
        <begin position="1"/>
        <end position="22"/>
    </location>
</feature>
<feature type="chain" id="PRO_5037429628" description="Lipoprotein" evidence="3">
    <location>
        <begin position="23"/>
        <end position="249"/>
    </location>
</feature>
<dbReference type="PROSITE" id="PS51257">
    <property type="entry name" value="PROKAR_LIPOPROTEIN"/>
    <property type="match status" value="1"/>
</dbReference>
<evidence type="ECO:0000256" key="3">
    <source>
        <dbReference type="SAM" id="SignalP"/>
    </source>
</evidence>
<keyword evidence="2" id="KW-0812">Transmembrane</keyword>
<dbReference type="AlphaFoldDB" id="A0A948THH2"/>
<dbReference type="Proteomes" id="UP000733611">
    <property type="component" value="Unassembled WGS sequence"/>
</dbReference>
<feature type="coiled-coil region" evidence="1">
    <location>
        <begin position="95"/>
        <end position="175"/>
    </location>
</feature>
<organism evidence="4 5">
    <name type="scientific">Candidatus Anaerobiospirillum pullicola</name>
    <dbReference type="NCBI Taxonomy" id="2838451"/>
    <lineage>
        <taxon>Bacteria</taxon>
        <taxon>Pseudomonadati</taxon>
        <taxon>Pseudomonadota</taxon>
        <taxon>Gammaproteobacteria</taxon>
        <taxon>Aeromonadales</taxon>
        <taxon>Succinivibrionaceae</taxon>
        <taxon>Anaerobiospirillum</taxon>
    </lineage>
</organism>
<sequence length="249" mass="26689">MSLYKSLIAVAVSTSLSLGGCASTSAFGGSSADPDPRLANDDFNVESSSYITACATGAAITGIGCVLLVDSNQRAACIAAAAAGCAVFMGGNALLDKLRSDYHSKEQQLDALLANMQSNNQKAIDMAAAAQAVYADDQKRMAKLQRDIKNHTAQKQELQQTIAQYDANIELLQDNLEVHLKSLDSYKTARNGIVNGQYLTKAEKQRLKECDQEIAELQQAVDDLRQSLEGYINARNVLAIGLEQQPDVA</sequence>